<sequence length="152" mass="16624">MNRQTIVRVTSQRFHLVCGLMLLCLMGSPAWAESKAEKGFHAVATDIKGVETDVKNVIFYWEEKISETAFVPHELKEVPVKRGTATVKIKFEGIKQIDLKPSGSSAPPSVTITLNDGKTGEFVLAIAGSFKGQSDFGEVELPAGEIKKLTFK</sequence>
<keyword evidence="3" id="KW-1185">Reference proteome</keyword>
<name>A0A330L788_9BACT</name>
<protein>
    <submittedName>
        <fullName evidence="2">Uncharacterized protein</fullName>
    </submittedName>
</protein>
<organism evidence="2 3">
    <name type="scientific">Nitrospira lenta</name>
    <dbReference type="NCBI Taxonomy" id="1436998"/>
    <lineage>
        <taxon>Bacteria</taxon>
        <taxon>Pseudomonadati</taxon>
        <taxon>Nitrospirota</taxon>
        <taxon>Nitrospiria</taxon>
        <taxon>Nitrospirales</taxon>
        <taxon>Nitrospiraceae</taxon>
        <taxon>Nitrospira</taxon>
    </lineage>
</organism>
<dbReference type="EMBL" id="OUNR01000017">
    <property type="protein sequence ID" value="SPP65586.1"/>
    <property type="molecule type" value="Genomic_DNA"/>
</dbReference>
<dbReference type="Proteomes" id="UP000248168">
    <property type="component" value="Unassembled WGS sequence"/>
</dbReference>
<accession>A0A330L788</accession>
<reference evidence="3" key="1">
    <citation type="submission" date="2018-04" db="EMBL/GenBank/DDBJ databases">
        <authorList>
            <person name="Lucker S."/>
            <person name="Sakoula D."/>
        </authorList>
    </citation>
    <scope>NUCLEOTIDE SEQUENCE [LARGE SCALE GENOMIC DNA]</scope>
</reference>
<evidence type="ECO:0000313" key="2">
    <source>
        <dbReference type="EMBL" id="SPP65586.1"/>
    </source>
</evidence>
<evidence type="ECO:0000256" key="1">
    <source>
        <dbReference type="SAM" id="SignalP"/>
    </source>
</evidence>
<evidence type="ECO:0000313" key="3">
    <source>
        <dbReference type="Proteomes" id="UP000248168"/>
    </source>
</evidence>
<dbReference type="InParanoid" id="A0A330L788"/>
<dbReference type="OrthoDB" id="9788281at2"/>
<dbReference type="RefSeq" id="WP_121989850.1">
    <property type="nucleotide sequence ID" value="NZ_OUNR01000017.1"/>
</dbReference>
<gene>
    <name evidence="2" type="ORF">NITLEN_40059</name>
</gene>
<feature type="chain" id="PRO_5016435048" evidence="1">
    <location>
        <begin position="33"/>
        <end position="152"/>
    </location>
</feature>
<feature type="signal peptide" evidence="1">
    <location>
        <begin position="1"/>
        <end position="32"/>
    </location>
</feature>
<dbReference type="AlphaFoldDB" id="A0A330L788"/>
<proteinExistence type="predicted"/>
<keyword evidence="1" id="KW-0732">Signal</keyword>